<dbReference type="PANTHER" id="PTHR10788">
    <property type="entry name" value="TREHALOSE-6-PHOSPHATE SYNTHASE"/>
    <property type="match status" value="1"/>
</dbReference>
<sequence length="484" mass="55367">MTPAKGLIVVSNRLPVVLSRNEDGWGITTGAGGLVSAMAPVLRDRGGTWVGWTGASGEHEAESLLGEFSREAGYSLKPVRLEKEDVADFYYGFANEVIWPLFHDFQSLCNFFPKYWKSYLRVNELYARAVMDSGDPEAYVWVHDYHLMHVGEMLKSMGSRRRAGFFLHIPFPPMDNYLKLPWRRRLLSALLEYDLVGFQTYRDRRNFMQSVQVLLPHVKPQGRGPVIELLLDGRKVRLGAFPISIDYRSFVRTARSPAVSGRVNELKSAMDGRRMLLAVDRLDYSKGITFRLEAFREALEKYPGLRGNVTLMQIMVPSRQEVPRYNALKQEIERLVGEINGLFSRPGWNPVQYQYRSLGREELVAYYRAASMAIVTPLRDGMNLVAKEYCACNVNRRGVLLLSEFAGAAAQLQNGAVLVNPFDREGMAQSIKEALDMPAEEARRRMDRMRDVIRKNDIFRWVDMFLLAAFSRHLDDFPPTYARK</sequence>
<dbReference type="SUPFAM" id="SSF53756">
    <property type="entry name" value="UDP-Glycosyltransferase/glycogen phosphorylase"/>
    <property type="match status" value="1"/>
</dbReference>
<dbReference type="Proteomes" id="UP000002710">
    <property type="component" value="Chromosome"/>
</dbReference>
<dbReference type="EC" id="2.4.1.15" evidence="2"/>
<dbReference type="Gene3D" id="3.40.50.2000">
    <property type="entry name" value="Glycogen Phosphorylase B"/>
    <property type="match status" value="2"/>
</dbReference>
<gene>
    <name evidence="2" type="ordered locus">Dde_2060</name>
</gene>
<keyword evidence="2" id="KW-0328">Glycosyltransferase</keyword>
<dbReference type="InterPro" id="IPR001830">
    <property type="entry name" value="Glyco_trans_20"/>
</dbReference>
<dbReference type="GO" id="GO:0005829">
    <property type="term" value="C:cytosol"/>
    <property type="evidence" value="ECO:0007669"/>
    <property type="project" value="TreeGrafter"/>
</dbReference>
<dbReference type="PANTHER" id="PTHR10788:SF106">
    <property type="entry name" value="BCDNA.GH08860"/>
    <property type="match status" value="1"/>
</dbReference>
<dbReference type="GO" id="GO:0005992">
    <property type="term" value="P:trehalose biosynthetic process"/>
    <property type="evidence" value="ECO:0007669"/>
    <property type="project" value="InterPro"/>
</dbReference>
<proteinExistence type="inferred from homology"/>
<name>Q30ZN9_OLEA2</name>
<dbReference type="KEGG" id="dde:Dde_2060"/>
<dbReference type="Pfam" id="PF00982">
    <property type="entry name" value="Glyco_transf_20"/>
    <property type="match status" value="1"/>
</dbReference>
<evidence type="ECO:0000256" key="1">
    <source>
        <dbReference type="ARBA" id="ARBA00008799"/>
    </source>
</evidence>
<accession>Q30ZN9</accession>
<dbReference type="CDD" id="cd03788">
    <property type="entry name" value="GT20_TPS"/>
    <property type="match status" value="1"/>
</dbReference>
<dbReference type="RefSeq" id="WP_011367962.1">
    <property type="nucleotide sequence ID" value="NC_007519.1"/>
</dbReference>
<organism evidence="2 3">
    <name type="scientific">Oleidesulfovibrio alaskensis (strain ATCC BAA-1058 / DSM 17464 / G20)</name>
    <name type="common">Desulfovibrio alaskensis</name>
    <dbReference type="NCBI Taxonomy" id="207559"/>
    <lineage>
        <taxon>Bacteria</taxon>
        <taxon>Pseudomonadati</taxon>
        <taxon>Thermodesulfobacteriota</taxon>
        <taxon>Desulfovibrionia</taxon>
        <taxon>Desulfovibrionales</taxon>
        <taxon>Desulfovibrionaceae</taxon>
        <taxon>Oleidesulfovibrio</taxon>
    </lineage>
</organism>
<keyword evidence="3" id="KW-1185">Reference proteome</keyword>
<dbReference type="eggNOG" id="COG0380">
    <property type="taxonomic scope" value="Bacteria"/>
</dbReference>
<dbReference type="GO" id="GO:0004805">
    <property type="term" value="F:trehalose-phosphatase activity"/>
    <property type="evidence" value="ECO:0007669"/>
    <property type="project" value="TreeGrafter"/>
</dbReference>
<evidence type="ECO:0000313" key="3">
    <source>
        <dbReference type="Proteomes" id="UP000002710"/>
    </source>
</evidence>
<dbReference type="HOGENOM" id="CLU_002351_7_1_7"/>
<dbReference type="AlphaFoldDB" id="Q30ZN9"/>
<keyword evidence="2" id="KW-0808">Transferase</keyword>
<reference evidence="2 3" key="1">
    <citation type="journal article" date="2011" name="J. Bacteriol.">
        <title>Complete genome sequence and updated annotation of Desulfovibrio alaskensis G20.</title>
        <authorList>
            <person name="Hauser L.J."/>
            <person name="Land M.L."/>
            <person name="Brown S.D."/>
            <person name="Larimer F."/>
            <person name="Keller K.L."/>
            <person name="Rapp-Giles B.J."/>
            <person name="Price M.N."/>
            <person name="Lin M."/>
            <person name="Bruce D.C."/>
            <person name="Detter J.C."/>
            <person name="Tapia R."/>
            <person name="Han C.S."/>
            <person name="Goodwin L.A."/>
            <person name="Cheng J.F."/>
            <person name="Pitluck S."/>
            <person name="Copeland A."/>
            <person name="Lucas S."/>
            <person name="Nolan M."/>
            <person name="Lapidus A.L."/>
            <person name="Palumbo A.V."/>
            <person name="Wall J.D."/>
        </authorList>
    </citation>
    <scope>NUCLEOTIDE SEQUENCE [LARGE SCALE GENOMIC DNA]</scope>
    <source>
        <strain evidence="3">ATCC BAA 1058 / DSM 17464 / G20</strain>
    </source>
</reference>
<dbReference type="STRING" id="207559.Dde_2060"/>
<dbReference type="EMBL" id="CP000112">
    <property type="protein sequence ID" value="ABB38857.1"/>
    <property type="molecule type" value="Genomic_DNA"/>
</dbReference>
<dbReference type="CAZy" id="GT20">
    <property type="family name" value="Glycosyltransferase Family 20"/>
</dbReference>
<comment type="similarity">
    <text evidence="1">Belongs to the glycosyltransferase 20 family.</text>
</comment>
<protein>
    <submittedName>
        <fullName evidence="2">Alpha,alpha-trehalose-phosphate synthase (UDP-forming)</fullName>
        <ecNumber evidence="2">2.4.1.15</ecNumber>
    </submittedName>
</protein>
<evidence type="ECO:0000313" key="2">
    <source>
        <dbReference type="EMBL" id="ABB38857.1"/>
    </source>
</evidence>
<dbReference type="GO" id="GO:0003825">
    <property type="term" value="F:alpha,alpha-trehalose-phosphate synthase (UDP-forming) activity"/>
    <property type="evidence" value="ECO:0007669"/>
    <property type="project" value="UniProtKB-EC"/>
</dbReference>